<dbReference type="PANTHER" id="PTHR21090">
    <property type="entry name" value="AROM/DEHYDROQUINATE SYNTHASE"/>
    <property type="match status" value="1"/>
</dbReference>
<comment type="caution">
    <text evidence="10">The sequence shown here is derived from an EMBL/GenBank/DDBJ whole genome shotgun (WGS) entry which is preliminary data.</text>
</comment>
<keyword evidence="6" id="KW-0057">Aromatic amino acid biosynthesis</keyword>
<comment type="catalytic activity">
    <reaction evidence="8">
        <text>3-phosphoshikimate + phosphoenolpyruvate = 5-O-(1-carboxyvinyl)-3-phosphoshikimate + phosphate</text>
        <dbReference type="Rhea" id="RHEA:21256"/>
        <dbReference type="ChEBI" id="CHEBI:43474"/>
        <dbReference type="ChEBI" id="CHEBI:57701"/>
        <dbReference type="ChEBI" id="CHEBI:58702"/>
        <dbReference type="ChEBI" id="CHEBI:145989"/>
        <dbReference type="EC" id="2.5.1.19"/>
    </reaction>
    <physiologicalReaction direction="left-to-right" evidence="8">
        <dbReference type="Rhea" id="RHEA:21257"/>
    </physiologicalReaction>
</comment>
<dbReference type="PANTHER" id="PTHR21090:SF5">
    <property type="entry name" value="PENTAFUNCTIONAL AROM POLYPEPTIDE"/>
    <property type="match status" value="1"/>
</dbReference>
<dbReference type="PIRSF" id="PIRSF000505">
    <property type="entry name" value="EPSPS"/>
    <property type="match status" value="1"/>
</dbReference>
<reference evidence="11" key="1">
    <citation type="journal article" date="2019" name="Int. J. Syst. Evol. Microbiol.">
        <title>The Global Catalogue of Microorganisms (GCM) 10K type strain sequencing project: providing services to taxonomists for standard genome sequencing and annotation.</title>
        <authorList>
            <consortium name="The Broad Institute Genomics Platform"/>
            <consortium name="The Broad Institute Genome Sequencing Center for Infectious Disease"/>
            <person name="Wu L."/>
            <person name="Ma J."/>
        </authorList>
    </citation>
    <scope>NUCLEOTIDE SEQUENCE [LARGE SCALE GENOMIC DNA]</scope>
    <source>
        <strain evidence="11">KCTC 42587</strain>
    </source>
</reference>
<accession>A0ABW5KSZ3</accession>
<evidence type="ECO:0000256" key="3">
    <source>
        <dbReference type="ARBA" id="ARBA00012450"/>
    </source>
</evidence>
<evidence type="ECO:0000313" key="10">
    <source>
        <dbReference type="EMBL" id="MFD2551969.1"/>
    </source>
</evidence>
<dbReference type="Pfam" id="PF00275">
    <property type="entry name" value="EPSP_synthase"/>
    <property type="match status" value="1"/>
</dbReference>
<dbReference type="InterPro" id="IPR023193">
    <property type="entry name" value="EPSP_synthase_CS"/>
</dbReference>
<dbReference type="Gene3D" id="3.65.10.10">
    <property type="entry name" value="Enolpyruvate transferase domain"/>
    <property type="match status" value="2"/>
</dbReference>
<sequence length="410" mass="44796">MPHNLKLHKSTFRSPTEPIHIAGSKSESNRLLLLQALFPELELANVSNSDDTVLMAQALASQDSLINIQHAGTAMRFLTAFFAMQENKTLTLTGSQRMRQRPIKILVDALNQLGARITYLNANGFPPLQIEGKKLSGQTVTIHAGVSSQYISALLLIGPKLKNGLQLKLTGQITSTPYIQMTLELLHQIGVETHISANTIRVNPLKKALKTTIQVESDWSSASYFYSLIALSPVGAQIALTNFKKISYQGDAALAHIYKQFGVFTSFHNNKITLKKTNLVPSNTTISLHLANTPDIAQTIIVTCLGLGLSCKLTGLHTLKIKETDRLVALKTELEKLGASVVITTNSIRMAATKTILPDVCIATYNDHRMAMAFAPLALRTDLTILDAPVVSKSFPSFWTDLKATGIRLS</sequence>
<dbReference type="InterPro" id="IPR036968">
    <property type="entry name" value="Enolpyruvate_Tfrase_sf"/>
</dbReference>
<dbReference type="InterPro" id="IPR013792">
    <property type="entry name" value="RNA3'P_cycl/enolpyr_Trfase_a/b"/>
</dbReference>
<dbReference type="PROSITE" id="PS00885">
    <property type="entry name" value="EPSP_SYNTHASE_2"/>
    <property type="match status" value="1"/>
</dbReference>
<dbReference type="Proteomes" id="UP001597472">
    <property type="component" value="Unassembled WGS sequence"/>
</dbReference>
<dbReference type="InterPro" id="IPR001986">
    <property type="entry name" value="Enolpyruvate_Tfrase_dom"/>
</dbReference>
<dbReference type="EC" id="2.5.1.19" evidence="3"/>
<evidence type="ECO:0000256" key="7">
    <source>
        <dbReference type="ARBA" id="ARBA00030046"/>
    </source>
</evidence>
<keyword evidence="11" id="KW-1185">Reference proteome</keyword>
<keyword evidence="5" id="KW-0808">Transferase</keyword>
<comment type="similarity">
    <text evidence="2">Belongs to the EPSP synthase family.</text>
</comment>
<evidence type="ECO:0000256" key="2">
    <source>
        <dbReference type="ARBA" id="ARBA00009948"/>
    </source>
</evidence>
<dbReference type="InterPro" id="IPR006264">
    <property type="entry name" value="EPSP_synthase"/>
</dbReference>
<gene>
    <name evidence="10" type="ORF">ACFSQP_09085</name>
</gene>
<evidence type="ECO:0000313" key="11">
    <source>
        <dbReference type="Proteomes" id="UP001597472"/>
    </source>
</evidence>
<name>A0ABW5KSZ3_9FLAO</name>
<evidence type="ECO:0000256" key="5">
    <source>
        <dbReference type="ARBA" id="ARBA00022679"/>
    </source>
</evidence>
<dbReference type="RefSeq" id="WP_376893645.1">
    <property type="nucleotide sequence ID" value="NZ_JBHULS010000003.1"/>
</dbReference>
<evidence type="ECO:0000256" key="4">
    <source>
        <dbReference type="ARBA" id="ARBA00022605"/>
    </source>
</evidence>
<organism evidence="10 11">
    <name type="scientific">Bizionia sediminis</name>
    <dbReference type="NCBI Taxonomy" id="1737064"/>
    <lineage>
        <taxon>Bacteria</taxon>
        <taxon>Pseudomonadati</taxon>
        <taxon>Bacteroidota</taxon>
        <taxon>Flavobacteriia</taxon>
        <taxon>Flavobacteriales</taxon>
        <taxon>Flavobacteriaceae</taxon>
        <taxon>Bizionia</taxon>
    </lineage>
</organism>
<dbReference type="EMBL" id="JBHULS010000003">
    <property type="protein sequence ID" value="MFD2551969.1"/>
    <property type="molecule type" value="Genomic_DNA"/>
</dbReference>
<keyword evidence="4" id="KW-0028">Amino-acid biosynthesis</keyword>
<feature type="domain" description="Enolpyruvate transferase" evidence="9">
    <location>
        <begin position="62"/>
        <end position="402"/>
    </location>
</feature>
<protein>
    <recommendedName>
        <fullName evidence="3">3-phosphoshikimate 1-carboxyvinyltransferase</fullName>
        <ecNumber evidence="3">2.5.1.19</ecNumber>
    </recommendedName>
    <alternativeName>
        <fullName evidence="7">5-enolpyruvylshikimate-3-phosphate synthase</fullName>
    </alternativeName>
</protein>
<evidence type="ECO:0000256" key="6">
    <source>
        <dbReference type="ARBA" id="ARBA00023141"/>
    </source>
</evidence>
<evidence type="ECO:0000256" key="8">
    <source>
        <dbReference type="ARBA" id="ARBA00044633"/>
    </source>
</evidence>
<comment type="pathway">
    <text evidence="1">Metabolic intermediate biosynthesis; chorismate biosynthesis; chorismate from D-erythrose 4-phosphate and phosphoenolpyruvate: step 6/7.</text>
</comment>
<evidence type="ECO:0000256" key="1">
    <source>
        <dbReference type="ARBA" id="ARBA00004811"/>
    </source>
</evidence>
<proteinExistence type="inferred from homology"/>
<evidence type="ECO:0000259" key="9">
    <source>
        <dbReference type="Pfam" id="PF00275"/>
    </source>
</evidence>
<dbReference type="SUPFAM" id="SSF55205">
    <property type="entry name" value="EPT/RTPC-like"/>
    <property type="match status" value="1"/>
</dbReference>